<dbReference type="GO" id="GO:0005524">
    <property type="term" value="F:ATP binding"/>
    <property type="evidence" value="ECO:0007669"/>
    <property type="project" value="UniProtKB-KW"/>
</dbReference>
<feature type="compositionally biased region" description="Basic and acidic residues" evidence="11">
    <location>
        <begin position="4521"/>
        <end position="4534"/>
    </location>
</feature>
<evidence type="ECO:0000259" key="12">
    <source>
        <dbReference type="PROSITE" id="PS50234"/>
    </source>
</evidence>
<dbReference type="GO" id="GO:0000055">
    <property type="term" value="P:ribosomal large subunit export from nucleus"/>
    <property type="evidence" value="ECO:0007669"/>
    <property type="project" value="TreeGrafter"/>
</dbReference>
<keyword evidence="14" id="KW-1185">Reference proteome</keyword>
<reference evidence="13 14" key="1">
    <citation type="submission" date="2014-02" db="EMBL/GenBank/DDBJ databases">
        <title>Transposable element dynamics among asymbiotic and ectomycorrhizal Amanita fungi.</title>
        <authorList>
            <consortium name="DOE Joint Genome Institute"/>
            <person name="Hess J."/>
            <person name="Skrede I."/>
            <person name="Wolfe B."/>
            <person name="LaButti K."/>
            <person name="Ohm R.A."/>
            <person name="Grigoriev I.V."/>
            <person name="Pringle A."/>
        </authorList>
    </citation>
    <scope>NUCLEOTIDE SEQUENCE [LARGE SCALE GENOMIC DNA]</scope>
    <source>
        <strain evidence="13 14">SKay4041</strain>
    </source>
</reference>
<feature type="compositionally biased region" description="Basic and acidic residues" evidence="11">
    <location>
        <begin position="4370"/>
        <end position="4398"/>
    </location>
</feature>
<dbReference type="InterPro" id="IPR002035">
    <property type="entry name" value="VWF_A"/>
</dbReference>
<feature type="compositionally biased region" description="Acidic residues" evidence="11">
    <location>
        <begin position="4319"/>
        <end position="4333"/>
    </location>
</feature>
<feature type="compositionally biased region" description="Polar residues" evidence="11">
    <location>
        <begin position="4629"/>
        <end position="4653"/>
    </location>
</feature>
<dbReference type="PANTHER" id="PTHR48103">
    <property type="entry name" value="MIDASIN-RELATED"/>
    <property type="match status" value="1"/>
</dbReference>
<keyword evidence="5" id="KW-0597">Phosphoprotein</keyword>
<evidence type="ECO:0000313" key="14">
    <source>
        <dbReference type="Proteomes" id="UP000242287"/>
    </source>
</evidence>
<dbReference type="Gene3D" id="3.40.50.410">
    <property type="entry name" value="von Willebrand factor, type A domain"/>
    <property type="match status" value="1"/>
</dbReference>
<organism evidence="13 14">
    <name type="scientific">Amanita thiersii Skay4041</name>
    <dbReference type="NCBI Taxonomy" id="703135"/>
    <lineage>
        <taxon>Eukaryota</taxon>
        <taxon>Fungi</taxon>
        <taxon>Dikarya</taxon>
        <taxon>Basidiomycota</taxon>
        <taxon>Agaricomycotina</taxon>
        <taxon>Agaricomycetes</taxon>
        <taxon>Agaricomycetidae</taxon>
        <taxon>Agaricales</taxon>
        <taxon>Pluteineae</taxon>
        <taxon>Amanitaceae</taxon>
        <taxon>Amanita</taxon>
    </lineage>
</organism>
<feature type="region of interest" description="Disordered" evidence="11">
    <location>
        <begin position="4621"/>
        <end position="4664"/>
    </location>
</feature>
<gene>
    <name evidence="13" type="ORF">AMATHDRAFT_1433</name>
</gene>
<dbReference type="GO" id="GO:0016887">
    <property type="term" value="F:ATP hydrolysis activity"/>
    <property type="evidence" value="ECO:0007669"/>
    <property type="project" value="InterPro"/>
</dbReference>
<dbReference type="InterPro" id="IPR040848">
    <property type="entry name" value="AAA_lid_7"/>
</dbReference>
<feature type="compositionally biased region" description="Acidic residues" evidence="11">
    <location>
        <begin position="4468"/>
        <end position="4491"/>
    </location>
</feature>
<dbReference type="Pfam" id="PF17867">
    <property type="entry name" value="AAA_lid_7"/>
    <property type="match status" value="3"/>
</dbReference>
<dbReference type="Gene3D" id="3.40.50.300">
    <property type="entry name" value="P-loop containing nucleotide triphosphate hydrolases"/>
    <property type="match status" value="7"/>
</dbReference>
<dbReference type="InterPro" id="IPR048617">
    <property type="entry name" value="MDN1_AAA_lid_4"/>
</dbReference>
<dbReference type="Pfam" id="PF07728">
    <property type="entry name" value="AAA_5"/>
    <property type="match status" value="7"/>
</dbReference>
<protein>
    <recommendedName>
        <fullName evidence="4 10">Midasin</fullName>
    </recommendedName>
</protein>
<dbReference type="PROSITE" id="PS00675">
    <property type="entry name" value="SIGMA54_INTERACT_1"/>
    <property type="match status" value="2"/>
</dbReference>
<feature type="domain" description="VWFA" evidence="12">
    <location>
        <begin position="4914"/>
        <end position="5102"/>
    </location>
</feature>
<evidence type="ECO:0000256" key="1">
    <source>
        <dbReference type="ARBA" id="ARBA00004604"/>
    </source>
</evidence>
<dbReference type="InterPro" id="IPR041190">
    <property type="entry name" value="Midasin_AAA_lid_5"/>
</dbReference>
<dbReference type="Pfam" id="PF17865">
    <property type="entry name" value="AAA_lid_5"/>
    <property type="match status" value="1"/>
</dbReference>
<feature type="compositionally biased region" description="Acidic residues" evidence="11">
    <location>
        <begin position="4425"/>
        <end position="4444"/>
    </location>
</feature>
<evidence type="ECO:0000256" key="6">
    <source>
        <dbReference type="ARBA" id="ARBA00022741"/>
    </source>
</evidence>
<evidence type="ECO:0000256" key="11">
    <source>
        <dbReference type="SAM" id="MobiDB-lite"/>
    </source>
</evidence>
<feature type="compositionally biased region" description="Acidic residues" evidence="11">
    <location>
        <begin position="4341"/>
        <end position="4355"/>
    </location>
</feature>
<evidence type="ECO:0000256" key="8">
    <source>
        <dbReference type="ARBA" id="ARBA00023186"/>
    </source>
</evidence>
<dbReference type="InterPro" id="IPR027417">
    <property type="entry name" value="P-loop_NTPase"/>
</dbReference>
<evidence type="ECO:0000256" key="10">
    <source>
        <dbReference type="PIRNR" id="PIRNR010340"/>
    </source>
</evidence>
<dbReference type="GO" id="GO:0030687">
    <property type="term" value="C:preribosome, large subunit precursor"/>
    <property type="evidence" value="ECO:0007669"/>
    <property type="project" value="TreeGrafter"/>
</dbReference>
<dbReference type="STRING" id="703135.A0A2A9NQY5"/>
<dbReference type="FunFam" id="3.40.50.300:FF:000712">
    <property type="entry name" value="Midasin"/>
    <property type="match status" value="1"/>
</dbReference>
<dbReference type="InterPro" id="IPR025662">
    <property type="entry name" value="Sigma_54_int_dom_ATP-bd_1"/>
</dbReference>
<evidence type="ECO:0000256" key="9">
    <source>
        <dbReference type="ARBA" id="ARBA00023242"/>
    </source>
</evidence>
<feature type="compositionally biased region" description="Basic and acidic residues" evidence="11">
    <location>
        <begin position="4405"/>
        <end position="4424"/>
    </location>
</feature>
<dbReference type="GO" id="GO:0005730">
    <property type="term" value="C:nucleolus"/>
    <property type="evidence" value="ECO:0007669"/>
    <property type="project" value="UniProtKB-SubCell"/>
</dbReference>
<dbReference type="GO" id="GO:0000027">
    <property type="term" value="P:ribosomal large subunit assembly"/>
    <property type="evidence" value="ECO:0007669"/>
    <property type="project" value="InterPro"/>
</dbReference>
<dbReference type="FunFam" id="3.40.50.300:FF:000142">
    <property type="entry name" value="Midasin"/>
    <property type="match status" value="1"/>
</dbReference>
<dbReference type="Proteomes" id="UP000242287">
    <property type="component" value="Unassembled WGS sequence"/>
</dbReference>
<dbReference type="SUPFAM" id="SSF52540">
    <property type="entry name" value="P-loop containing nucleoside triphosphate hydrolases"/>
    <property type="match status" value="6"/>
</dbReference>
<comment type="function">
    <text evidence="10">Nuclear chaperone required for maturation and nuclear export of pre-60S ribosome subunits.</text>
</comment>
<keyword evidence="8 10" id="KW-0143">Chaperone</keyword>
<evidence type="ECO:0000256" key="7">
    <source>
        <dbReference type="ARBA" id="ARBA00022840"/>
    </source>
</evidence>
<evidence type="ECO:0000256" key="5">
    <source>
        <dbReference type="ARBA" id="ARBA00022553"/>
    </source>
</evidence>
<keyword evidence="7 10" id="KW-0067">ATP-binding</keyword>
<evidence type="ECO:0000256" key="3">
    <source>
        <dbReference type="ARBA" id="ARBA00007188"/>
    </source>
</evidence>
<dbReference type="PANTHER" id="PTHR48103:SF2">
    <property type="entry name" value="MIDASIN"/>
    <property type="match status" value="1"/>
</dbReference>
<evidence type="ECO:0000256" key="2">
    <source>
        <dbReference type="ARBA" id="ARBA00004642"/>
    </source>
</evidence>
<proteinExistence type="inferred from homology"/>
<feature type="compositionally biased region" description="Gly residues" evidence="11">
    <location>
        <begin position="4267"/>
        <end position="4284"/>
    </location>
</feature>
<dbReference type="EMBL" id="KZ301974">
    <property type="protein sequence ID" value="PFH53375.1"/>
    <property type="molecule type" value="Genomic_DNA"/>
</dbReference>
<accession>A0A2A9NQY5</accession>
<dbReference type="GO" id="GO:0005654">
    <property type="term" value="C:nucleoplasm"/>
    <property type="evidence" value="ECO:0007669"/>
    <property type="project" value="UniProtKB-SubCell"/>
</dbReference>
<feature type="compositionally biased region" description="Acidic residues" evidence="11">
    <location>
        <begin position="4499"/>
        <end position="4513"/>
    </location>
</feature>
<evidence type="ECO:0000256" key="4">
    <source>
        <dbReference type="ARBA" id="ARBA00017143"/>
    </source>
</evidence>
<feature type="compositionally biased region" description="Basic and acidic residues" evidence="11">
    <location>
        <begin position="4302"/>
        <end position="4318"/>
    </location>
</feature>
<feature type="region of interest" description="Disordered" evidence="11">
    <location>
        <begin position="4260"/>
        <end position="4599"/>
    </location>
</feature>
<dbReference type="OrthoDB" id="5186at2759"/>
<dbReference type="PROSITE" id="PS50234">
    <property type="entry name" value="VWFA"/>
    <property type="match status" value="1"/>
</dbReference>
<sequence>MADVMYDPLAINLRRQVRRLIQKLPQNMQYAAELSNVAPTRQLLLALSRLLAHPALTGLIAKMFRPVLMDLCARWVDENENDEYIEERLVAIAFLVEVQEELFPILDKMLQNPRLKDGPLALLAGSSNIETSRLHALLVAYYRILQANRQIPEMFLWSLSPLSEIFWSENHDNASKLLAVRCYAMQTCMGEAGREELEREVLGGKPFESECPLDYGRRLDGKSWVVDGWLLPVLEVERVREWRSEVLQAVTREEYYVWEDGEKIEEISVTDLSPLVVNIYGVLLLRSKYLMPDKPGSVLIPTPSAIAALRTLATHLSLRLPTLLTSTPSSGKSLLLTHLASLLYPGTTNQIVTIHLADTSLDPRALLGSYISSPTSPGTFEWKEGVVVRAMREGRWIVFEDVDKASSEVLGTIRPLIESLRLGRWIGQRGEMDVPGQGRVVAADGFRVFATRSVKIDQHQGLKEGGDNKISPPVFLGAGKFWEVVIKSPIREELRIILDEKYRKLRGAPTKSLIDLWEKTKELGGGGRVIGVRELEKLCMRVQNLLPANFQVSALNGDEENNQVNVDEDTKENPKTGSLSLVPLSAILPSPSLREDIFGEARDVLFGGGALTASARFHADAVARTVGDWLGLDMDRQQWLLAGRVPPFDEERDVNGRLIAVYAGYTRLLAKPFRGGGREEIDELAHEDVAGGKGRPFAMHKPATVLLSRIARAIALNEPVLLTGETGTGKTSVVTHLARLLRRNLVSLNLSHQTESGDLLGGFKPVDARMPASVLMERWEELFSGTFSRRKNEKFDSEVRKAVRDGRWARLVGLWRESGRLAKDRIRARKAKVDDIRWEGFYLMTKMLSNACSREVGSEEPRKRRRVEQNQNEFKVSDDAWTNFLENVNEFEVQHIHAKGKFAFGFVEGPLVKALKSGDWCVNIYMGLMFTSDKRIRILLDEINLASSETLECITGILHTPTASITLTEQGALEPVPRHPDFRLFACMNPATDVGKKDLPPNIRARFTEIDVPPPDADKETLLSIVTKYIGSSAVGDKAAIMNVTEFYQNIKALSEQRQIADGSNRRPHYSMRTLVRALTFASEIANVYGFPLRRAIWEGCLMAFTMILDRKSAEAVRALAYQHVLAGVGNPRSLLTKEPSVPRGRPIEDFVKFGPFYLEKGPYHEDPMVEYIMTPSVESKLIDLARIVLTRRFPVLIEGPTSSGKTSAVEYLAKKTGHRFVRINNHEHTDIQEYLGSYVSDPLTGKLVFKDGLLVRALRNGDWIVLDELNLAPTDVLEALNRLLDDNRELMIPETQEVVKPHPHFMLFATQNPPGLYAGRKVLSRAFRNRFLEVHFEDVPQAELEIILCERCRIAPPYGGKIVTVFRELQKRRQTSRVFESKHGFATLRDLFRWAERDAVGYQELAENGYMLIGERVRQEDDKAVVKEVIESVMGVRIDEKAMYSFENPNVADLTAYLGCPIPRAPYAGVVWTSAMQRLFILVCRALRFKEPILLVGETGSGKTSVCQVYADAVGQKLLGLNCHQNTETADLIGGLRPLRNKSAAEADVINEATKVLSEVGVDGIEPVFDVLFVALNKAIGLRNLDDESKAKILDAQRKLLRLNSIFEWHDGPLVEAMRKGNVFLLDEISLADDSVLERLNSVLEPSRTIVLAERGGEANEQAAVKAEEQFKLVATMNPGGDYGKKELSPALRNRFTEIWVPPVEERRDLESIVGSSWKHESLNKFTKPLLDFTEWLCSKVSDRSVSNLRDILAWVMFTNSVYRHSSMLESEIFHNAAHMTFLDGLSSFPSLSSYSKEAILKLKSEAEMMLEELVPFYGAYSTGSLVALDTSGFVNIGPFSIAKGSKPIADHVFNLQAPTTRDNVMRIVRACQVNKPILLEGSPGVGKTSLVMALANVAGHHLCRINLSDQTDLADLFGSDLPVEGGGPGEFAWRDAEFLKAMQAGYWVLLDEMNLAPQAVLEGLNAVLDHRGTVYIPELDRSFSCHPSFRIFAAQNPLNQGGGRKGLPKSFVNRFTKVYVEELSSNDLLLICQQLFPELDEVVIRLMITFNMRLSAEVVMKHSFARQGSPWEFNLRDVIRWGSLLRAPGPDRHPVDHLRSVYLHRFRTVEDRVQARSLFDQTFRMNSQQLLNRPQWGISANYINFGYYTDNRKNFVSRNRAGRILKKDLAVLESIGLCISQSWLTILTGPQSGGKTEVIRLLAHFTGHILHEISVNSATDTMDILGSFEQVDHRGRAITTFREIQALLDVHLRWPKQNNFRSLHYSQETLRSGLANKSMLKIDDLLRLGLEIVDNMDDAFLPTPSRQRLCSELKKLLFEPEATVRFDWIDGPLVQAMKNGHWLLLDNANLCNPSVLDRLNSLCETNGFLTLSERGFVNDAVQIIKPHPNFRLFMTVDPQFGELSRAMRNRGIEISLIEPLAAHDWSILFDHLRLPSIGDKDWKHQSLIYDCTRRGCYDQMIERSIPSSGRIIEQDSALNYLTEQAPAIIKDSLLNEDLTSSHFLFLSRVLIPSYLLPYRRLLAALDLQNFTSPKLLEFICRFPFGAVEKVLAPLRGSYSLSRVLSSNSTFVQPMDFYLILPVSMSDSLGQREAIVHETILQVLDLAVALLLDEMEMETLHTLIDDSPQRKSNELRIIHTIDALLKNIKTAVLTYFGNLDLTNEKGQLNSIQGMIKVMRYSHHLRQALKASHLDYSTIIALSRSILDDLDNCHDMAQVMEYARQFCDTISLSSGLGLLDIWKSMYTDDSSWSLVTRLDTLAASLAGMPGFPDLRRRIFDYMSLTTMPMKYGRQNIAVKARGQELEQILHEHATINSLRKIQYPEPASLVVEFGVLSAFGSQHDLVTLSPAIEEMIELASNNANALLVRMLPYKQMIWCSEANKSNTSLASYYEYPQIVARMHLQWLRDIWSTTSGDDNANGPSKLLQPTLLYTVHKLNDWEHRPLSSLLEYEAQIENLARMTLIQCERGVSRVQQLLAFLHQSLLLVGSCFRSHFSHEMYDLLLQSPPGDMDSILHVISLLEQTTHLGLAKAVQQILLPLLNPLARNVGSPVPLLGQAWVCLSQLLLQLLVPNHPVDPAAVQNSTVDRLKQDLASLTTQISLHTKLEHVLTGNSENGVIHYLTKQGATIHAQLSDNQTYPVGRELSQLHMYWSEVAQFHDYIVNQCKVSGLVSFLSGGDQEGLLSQEIVVQQSIAGFYQRLDSAYPEFSDLNVLLGLSLLYLRFGLRLIAQSSILQRPTVDVVSLTRLSSILVSLPSLVDSTALDHTTDTAFPTTTAMEQVILQLSILSLENSSGIDIETTISRIDIAYEQALQLWLVDRVKEQEREKEANSLYRQTTTQNNELSEAEIEEQELLQLFPSFDDALSLEASRISVNKHQPNLRILPENTNQIAQLHLIIMRKSTSMVNHQILNDIRASSIGHLLQNYLTVLPATVDVDSLPFQLTTLSNRLLQLRAPVEKAGYNFYLDHNVSEAKKALNVVKILASRLEALILEWPDQMVLQHLRDKCDSFLKLSISSPVAKLLSALEQLLLQTEDWEIYANKENTLKPHQQAISSMIVEWRRLELSGWRMLLDSQLKAHASEASPWWFRLYDACVHGGLKACEEELNGRPEALSEYIANLIPLLDEYILSSPLGQFQARLQLLHSFEVYLHFFKNTRTGAQHAALDRIQRILYSTACYFHLYSLKVSTSLSDQKAPLEKQVQDFIKLASWRDINIQALKASAQRTHHQLFKTIRRFREVLKQPILDKLTPEPAGDGEMKPLDISHVQVLDGIDISGLPEGGFGGASSKKEHLFHLKRTFKRYDYLVSARIRPFIHSHSARIVDEFATEVIITTRDLSDISISNNIPIEKREKQSRALLVRKRKAWSDLLKELKRAGFSVSPKPEVLYKLSNECWLREQAILCGDGTGFTFEKIEGYFACLRGMMPRLRPMLASHHSDVSTRELQRGLLLLESVYSLAIDLRSRLAQSTQKFINFSNTVTRIKMLSACPKVISVGDNTTETIRCIKDILCRLYRALSDVRHGISVYDGFRPRIPVPEKLFNEVDSIMNQTNDMRSQMVVLLQKINMSKIPFLLAGKSFKGLRTACEHISHVNGNLETWSRDHPRLNHLFHPVIQWLKSQDTSPTLSSSSFQSGESSANRFIDTLLVNVQSLLSQIPEQPPTNEADHYIISQCQIVRTLTHLVNIDTFSSCLDSVTMYMLSHPLQLESNIKCVLPFIEVYFQLVNSQLANHCDWTKALFKLAYVLCSIMHTLARQGFCKPPDASNSGDGNGGDEAHGGVGIGEGSGTRNVSKEIEDDSQVEGLKGDKEDQESDKDKYDGDAIEMGEDIEGEMEDVPDKGSEDEGSNSDGDESEADPEERLENLDASDPSAVDEKLWGDEKGPEDSDQVDGKTGQDHAEEQNGDPEVVAKEGKEREKRDKDKKEKCGEEDEEEKGPQGDETEDDMKDGDQENQGPSISGAPLTDHIPDAETLDLPEDMNIDDRETEPDDAQVEEDYKMEIEEPGIEEIEIEDNIEDLNGGDPVEEKRGEAGEKVAEEAEGEEEKSRECDMVAQANVSAGDGGAEPNNTVRAEGEEGPSTGQETSNEANLGDQTEDMPEDGREDKYVRFLFFVGYLLIWQPISPPQGDMGDQPQTASQSAVSFPHSPTASGAQEGQTKPDLSLQTESNPIRSLGDALKEIHQRFDEILNSEPRNSLQEKVGDTSARSQLEYLRPDDVDHEMQALGPAGEEQIAKLDDLQLTDDDVAGNDVLPMNVDPELNERLEHLTPQDNSLSSLTPEAKIVKDSIEGAVSHEPWRAPDQLASQPESSMHKANVEIRDDPSHDLELEVKKWQTSGFMEEDGSRIWRLYEALTHDLAYALCEQLRLVLEPTLATRLKGDYRTGKRLNMKKIIPYIASDYSKDKIWLRRTRPSQREYQILIALDDSRSMAESHSVHLAFQTLALVSKALSRLESGDIAIAKFGETVHMVHNFDDGQFTDQAGTKVISSFRFNQKATNVLSFVETSLKYLETARERRSTSSATASDLWQLEIIISDGLCQDHDRLRTALRKAEEQRVMVVFIIVDSLHSQVGTQSAGQNSILHMDKAEYKFVDGRMELQLQKYLDTFPFEYYVVLRNVEALPGVLAGTLKQFFERISES</sequence>
<dbReference type="InterPro" id="IPR036465">
    <property type="entry name" value="vWFA_dom_sf"/>
</dbReference>
<dbReference type="InterPro" id="IPR011704">
    <property type="entry name" value="ATPase_dyneun-rel_AAA"/>
</dbReference>
<evidence type="ECO:0000313" key="13">
    <source>
        <dbReference type="EMBL" id="PFH53375.1"/>
    </source>
</evidence>
<keyword evidence="6 10" id="KW-0547">Nucleotide-binding</keyword>
<name>A0A2A9NQY5_9AGAR</name>
<dbReference type="SUPFAM" id="SSF53300">
    <property type="entry name" value="vWA-like"/>
    <property type="match status" value="1"/>
</dbReference>
<dbReference type="Pfam" id="PF21108">
    <property type="entry name" value="MDN1_4th"/>
    <property type="match status" value="1"/>
</dbReference>
<dbReference type="InterPro" id="IPR003593">
    <property type="entry name" value="AAA+_ATPase"/>
</dbReference>
<dbReference type="FunFam" id="3.40.50.300:FF:001368">
    <property type="entry name" value="Midasin"/>
    <property type="match status" value="1"/>
</dbReference>
<dbReference type="CDD" id="cd00009">
    <property type="entry name" value="AAA"/>
    <property type="match status" value="2"/>
</dbReference>
<feature type="compositionally biased region" description="Polar residues" evidence="11">
    <location>
        <begin position="4576"/>
        <end position="4589"/>
    </location>
</feature>
<comment type="similarity">
    <text evidence="3 10">Belongs to the midasin family.</text>
</comment>
<comment type="subcellular location">
    <subcellularLocation>
        <location evidence="1">Nucleus</location>
        <location evidence="1">Nucleolus</location>
    </subcellularLocation>
    <subcellularLocation>
        <location evidence="2">Nucleus</location>
        <location evidence="2">Nucleoplasm</location>
    </subcellularLocation>
</comment>
<dbReference type="InterPro" id="IPR012099">
    <property type="entry name" value="Midasin"/>
</dbReference>
<keyword evidence="9 10" id="KW-0539">Nucleus</keyword>
<dbReference type="SMART" id="SM00382">
    <property type="entry name" value="AAA"/>
    <property type="match status" value="6"/>
</dbReference>
<dbReference type="PIRSF" id="PIRSF010340">
    <property type="entry name" value="Midasin"/>
    <property type="match status" value="1"/>
</dbReference>